<dbReference type="InterPro" id="IPR002034">
    <property type="entry name" value="AIPM/Hcit_synth_CS"/>
</dbReference>
<evidence type="ECO:0000256" key="3">
    <source>
        <dbReference type="ARBA" id="ARBA00022430"/>
    </source>
</evidence>
<evidence type="ECO:0000256" key="6">
    <source>
        <dbReference type="ARBA" id="ARBA00022679"/>
    </source>
</evidence>
<dbReference type="KEGG" id="plei:Q9312_05345"/>
<keyword evidence="4" id="KW-0028">Amino-acid biosynthesis</keyword>
<comment type="similarity">
    <text evidence="2 10">Belongs to the alpha-IPM synthase/homocitrate synthase family.</text>
</comment>
<dbReference type="SUPFAM" id="SSF110921">
    <property type="entry name" value="2-isopropylmalate synthase LeuA, allosteric (dimerisation) domain"/>
    <property type="match status" value="1"/>
</dbReference>
<dbReference type="Gene3D" id="3.30.160.270">
    <property type="match status" value="1"/>
</dbReference>
<dbReference type="EC" id="2.3.3.21" evidence="9"/>
<gene>
    <name evidence="12" type="primary">cimA</name>
    <name evidence="12" type="ORF">Q9312_05345</name>
</gene>
<dbReference type="Gene3D" id="1.10.238.260">
    <property type="match status" value="1"/>
</dbReference>
<dbReference type="EMBL" id="CP133548">
    <property type="protein sequence ID" value="WMS88344.1"/>
    <property type="molecule type" value="Genomic_DNA"/>
</dbReference>
<evidence type="ECO:0000313" key="12">
    <source>
        <dbReference type="EMBL" id="WMS88344.1"/>
    </source>
</evidence>
<dbReference type="GO" id="GO:0043714">
    <property type="term" value="F:(R)-citramalate synthase activity"/>
    <property type="evidence" value="ECO:0007669"/>
    <property type="project" value="UniProtKB-UniRule"/>
</dbReference>
<dbReference type="InterPro" id="IPR005675">
    <property type="entry name" value="Citramal_synthase"/>
</dbReference>
<evidence type="ECO:0000256" key="1">
    <source>
        <dbReference type="ARBA" id="ARBA00004743"/>
    </source>
</evidence>
<dbReference type="PROSITE" id="PS00815">
    <property type="entry name" value="AIPM_HOMOCIT_SYNTH_1"/>
    <property type="match status" value="1"/>
</dbReference>
<sequence length="558" mass="61128">MLLDHNPSLGSQGVTLAKPVSSRSVEIYDTTLRDGAQTQGIQFSAQDKIAVANLLDEFEVDYIELGWPGANPTDNEVFKHFQQYPLKNASLVAFGATAKPGEEPENSRLMQSLIDAPVSVVTLVAKTSKFHIENILQTTIEENCRAIAASVDWCRRHGKRVWLDAEHFFDGYVEAPSVSLACLVAAIEAGAEGVTLCDTNGGRLPQEVKDVTQQMTDMFNTQFAIHAHNDCELAVANALAALQGGATVVQGCVNGYGERCGNTNLTSLMAILATKTDFTFAAQKNLFRLTEMSRTVSARANRTPDAYAPFVGSSAFAHKAGLHASAVQKFSDSYEHVAPEFVGNQRKILVSSQAGRSNLKHKISQFKLPNIDLANCLQLIKQRESLGFQYEEGDASLELLLLRQQPRYTPPFVIEELVENTLARRGKVSMHHASLKVKVGDCVEWTAAEGHGPVETIDKALRQALVKHWSELNQVDLADYKVRILNPECATAATTHVWIASQFNSELSHSIGCSESIFEASLQAICDSFEFFIVKQTNYLTSLNLTYEKGSNNGNKAA</sequence>
<keyword evidence="7" id="KW-0100">Branched-chain amino acid biosynthesis</keyword>
<dbReference type="InterPro" id="IPR013785">
    <property type="entry name" value="Aldolase_TIM"/>
</dbReference>
<dbReference type="GO" id="GO:0009098">
    <property type="term" value="P:L-leucine biosynthetic process"/>
    <property type="evidence" value="ECO:0007669"/>
    <property type="project" value="UniProtKB-KW"/>
</dbReference>
<dbReference type="Gene3D" id="3.20.20.70">
    <property type="entry name" value="Aldolase class I"/>
    <property type="match status" value="1"/>
</dbReference>
<dbReference type="InterPro" id="IPR000891">
    <property type="entry name" value="PYR_CT"/>
</dbReference>
<dbReference type="PANTHER" id="PTHR43538">
    <property type="entry name" value="ALPHA-IPM SYNTHASE/HOMOCITRATE SYNTHASE"/>
    <property type="match status" value="1"/>
</dbReference>
<dbReference type="GO" id="GO:0003852">
    <property type="term" value="F:2-isopropylmalate synthase activity"/>
    <property type="evidence" value="ECO:0007669"/>
    <property type="project" value="InterPro"/>
</dbReference>
<evidence type="ECO:0000256" key="5">
    <source>
        <dbReference type="ARBA" id="ARBA00022624"/>
    </source>
</evidence>
<dbReference type="Proteomes" id="UP001239782">
    <property type="component" value="Chromosome"/>
</dbReference>
<dbReference type="PROSITE" id="PS50991">
    <property type="entry name" value="PYR_CT"/>
    <property type="match status" value="1"/>
</dbReference>
<evidence type="ECO:0000259" key="11">
    <source>
        <dbReference type="PROSITE" id="PS50991"/>
    </source>
</evidence>
<evidence type="ECO:0000313" key="13">
    <source>
        <dbReference type="Proteomes" id="UP001239782"/>
    </source>
</evidence>
<evidence type="ECO:0000256" key="2">
    <source>
        <dbReference type="ARBA" id="ARBA00006154"/>
    </source>
</evidence>
<evidence type="ECO:0000256" key="7">
    <source>
        <dbReference type="ARBA" id="ARBA00023304"/>
    </source>
</evidence>
<dbReference type="PANTHER" id="PTHR43538:SF1">
    <property type="entry name" value="(R)-CITRAMALATE SYNTHASE"/>
    <property type="match status" value="1"/>
</dbReference>
<dbReference type="AlphaFoldDB" id="A0AA51X7X1"/>
<dbReference type="InterPro" id="IPR013709">
    <property type="entry name" value="2-isopropylmalate_synth_dimer"/>
</dbReference>
<dbReference type="SMART" id="SM00917">
    <property type="entry name" value="LeuA_dimer"/>
    <property type="match status" value="1"/>
</dbReference>
<feature type="domain" description="Pyruvate carboxyltransferase" evidence="11">
    <location>
        <begin position="25"/>
        <end position="290"/>
    </location>
</feature>
<dbReference type="NCBIfam" id="TIGR00977">
    <property type="entry name" value="citramal_synth"/>
    <property type="match status" value="1"/>
</dbReference>
<evidence type="ECO:0000256" key="10">
    <source>
        <dbReference type="RuleBase" id="RU003523"/>
    </source>
</evidence>
<dbReference type="InterPro" id="IPR054691">
    <property type="entry name" value="LeuA/HCS_post-cat"/>
</dbReference>
<keyword evidence="13" id="KW-1185">Reference proteome</keyword>
<keyword evidence="5" id="KW-0412">Isoleucine biosynthesis</keyword>
<dbReference type="GO" id="GO:0009097">
    <property type="term" value="P:isoleucine biosynthetic process"/>
    <property type="evidence" value="ECO:0007669"/>
    <property type="project" value="UniProtKB-UniRule"/>
</dbReference>
<dbReference type="SUPFAM" id="SSF51569">
    <property type="entry name" value="Aldolase"/>
    <property type="match status" value="1"/>
</dbReference>
<dbReference type="Pfam" id="PF08502">
    <property type="entry name" value="LeuA_dimer"/>
    <property type="match status" value="1"/>
</dbReference>
<proteinExistence type="inferred from homology"/>
<comment type="catalytic activity">
    <reaction evidence="8">
        <text>pyruvate + acetyl-CoA + H2O = (3R)-citramalate + CoA + H(+)</text>
        <dbReference type="Rhea" id="RHEA:19045"/>
        <dbReference type="ChEBI" id="CHEBI:15361"/>
        <dbReference type="ChEBI" id="CHEBI:15377"/>
        <dbReference type="ChEBI" id="CHEBI:15378"/>
        <dbReference type="ChEBI" id="CHEBI:30934"/>
        <dbReference type="ChEBI" id="CHEBI:57287"/>
        <dbReference type="ChEBI" id="CHEBI:57288"/>
        <dbReference type="EC" id="2.3.3.21"/>
    </reaction>
</comment>
<protein>
    <recommendedName>
        <fullName evidence="9">Citramalate synthase</fullName>
        <ecNumber evidence="9">2.3.3.21</ecNumber>
    </recommendedName>
</protein>
<accession>A0AA51X7X1</accession>
<dbReference type="Pfam" id="PF00682">
    <property type="entry name" value="HMGL-like"/>
    <property type="match status" value="1"/>
</dbReference>
<keyword evidence="6 10" id="KW-0808">Transferase</keyword>
<reference evidence="12 13" key="1">
    <citation type="submission" date="2023-08" db="EMBL/GenBank/DDBJ databases">
        <title>Pleionea litopenaei sp. nov., isolated from stomach of juvenile Litopenaeus vannamei.</title>
        <authorList>
            <person name="Rho A.M."/>
            <person name="Hwang C.Y."/>
        </authorList>
    </citation>
    <scope>NUCLEOTIDE SEQUENCE [LARGE SCALE GENOMIC DNA]</scope>
    <source>
        <strain evidence="12 13">HL-JVS1</strain>
    </source>
</reference>
<keyword evidence="3" id="KW-0432">Leucine biosynthesis</keyword>
<dbReference type="InterPro" id="IPR036230">
    <property type="entry name" value="LeuA_allosteric_dom_sf"/>
</dbReference>
<dbReference type="RefSeq" id="WP_309203555.1">
    <property type="nucleotide sequence ID" value="NZ_CP133548.1"/>
</dbReference>
<dbReference type="Pfam" id="PF22617">
    <property type="entry name" value="HCS_D2"/>
    <property type="match status" value="1"/>
</dbReference>
<evidence type="ECO:0000256" key="9">
    <source>
        <dbReference type="NCBIfam" id="TIGR00977"/>
    </source>
</evidence>
<evidence type="ECO:0000256" key="8">
    <source>
        <dbReference type="ARBA" id="ARBA00048263"/>
    </source>
</evidence>
<evidence type="ECO:0000256" key="4">
    <source>
        <dbReference type="ARBA" id="ARBA00022605"/>
    </source>
</evidence>
<comment type="pathway">
    <text evidence="1">Amino-acid biosynthesis; L-isoleucine biosynthesis; 2-oxobutanoate from pyruvate: step 1/3.</text>
</comment>
<name>A0AA51X7X1_9GAMM</name>
<organism evidence="12 13">
    <name type="scientific">Pleionea litopenaei</name>
    <dbReference type="NCBI Taxonomy" id="3070815"/>
    <lineage>
        <taxon>Bacteria</taxon>
        <taxon>Pseudomonadati</taxon>
        <taxon>Pseudomonadota</taxon>
        <taxon>Gammaproteobacteria</taxon>
        <taxon>Oceanospirillales</taxon>
        <taxon>Pleioneaceae</taxon>
        <taxon>Pleionea</taxon>
    </lineage>
</organism>